<feature type="signal peptide" evidence="1">
    <location>
        <begin position="1"/>
        <end position="23"/>
    </location>
</feature>
<dbReference type="PANTHER" id="PTHR39940">
    <property type="entry name" value="PROTHORACICOTROPIC HORMONE, ISOFORM F"/>
    <property type="match status" value="1"/>
</dbReference>
<gene>
    <name evidence="2" type="ORF">OS493_021859</name>
</gene>
<reference evidence="2" key="1">
    <citation type="submission" date="2023-01" db="EMBL/GenBank/DDBJ databases">
        <title>Genome assembly of the deep-sea coral Lophelia pertusa.</title>
        <authorList>
            <person name="Herrera S."/>
            <person name="Cordes E."/>
        </authorList>
    </citation>
    <scope>NUCLEOTIDE SEQUENCE</scope>
    <source>
        <strain evidence="2">USNM1676648</strain>
        <tissue evidence="2">Polyp</tissue>
    </source>
</reference>
<comment type="caution">
    <text evidence="2">The sequence shown here is derived from an EMBL/GenBank/DDBJ whole genome shotgun (WGS) entry which is preliminary data.</text>
</comment>
<accession>A0A9X0D2R6</accession>
<dbReference type="InterPro" id="IPR052876">
    <property type="entry name" value="Insect_Hormone_Regulators"/>
</dbReference>
<evidence type="ECO:0008006" key="4">
    <source>
        <dbReference type="Google" id="ProtNLM"/>
    </source>
</evidence>
<evidence type="ECO:0000256" key="1">
    <source>
        <dbReference type="SAM" id="SignalP"/>
    </source>
</evidence>
<organism evidence="2 3">
    <name type="scientific">Desmophyllum pertusum</name>
    <dbReference type="NCBI Taxonomy" id="174260"/>
    <lineage>
        <taxon>Eukaryota</taxon>
        <taxon>Metazoa</taxon>
        <taxon>Cnidaria</taxon>
        <taxon>Anthozoa</taxon>
        <taxon>Hexacorallia</taxon>
        <taxon>Scleractinia</taxon>
        <taxon>Caryophylliina</taxon>
        <taxon>Caryophylliidae</taxon>
        <taxon>Desmophyllum</taxon>
    </lineage>
</organism>
<dbReference type="PANTHER" id="PTHR39940:SF1">
    <property type="entry name" value="PROTHORACICOTROPIC HORMONE, ISOFORM F"/>
    <property type="match status" value="1"/>
</dbReference>
<protein>
    <recommendedName>
        <fullName evidence="4">Protein trunk</fullName>
    </recommendedName>
</protein>
<keyword evidence="3" id="KW-1185">Reference proteome</keyword>
<name>A0A9X0D2R6_9CNID</name>
<proteinExistence type="predicted"/>
<dbReference type="Proteomes" id="UP001163046">
    <property type="component" value="Unassembled WGS sequence"/>
</dbReference>
<dbReference type="SUPFAM" id="SSF57501">
    <property type="entry name" value="Cystine-knot cytokines"/>
    <property type="match status" value="1"/>
</dbReference>
<feature type="chain" id="PRO_5040836362" description="Protein trunk" evidence="1">
    <location>
        <begin position="24"/>
        <end position="188"/>
    </location>
</feature>
<keyword evidence="1" id="KW-0732">Signal</keyword>
<evidence type="ECO:0000313" key="2">
    <source>
        <dbReference type="EMBL" id="KAJ7384446.1"/>
    </source>
</evidence>
<dbReference type="OrthoDB" id="5950649at2759"/>
<dbReference type="Gene3D" id="2.10.90.10">
    <property type="entry name" value="Cystine-knot cytokines"/>
    <property type="match status" value="1"/>
</dbReference>
<evidence type="ECO:0000313" key="3">
    <source>
        <dbReference type="Proteomes" id="UP001163046"/>
    </source>
</evidence>
<sequence>MVAKIWLFLIIGLFVVTFRSAGGATMFSLSHKTPVKDCQPVKRDLLRQRLGNAYNQRYMAMDDIDLNYKTNQSPLQNQAHVTKRNITKRSISRPEQITDPAPWTCQTSKVWLNLGPRFFPRHVRSVTCSSNTCWFQHFQCRPKYYTIKVLKKKEGECLRVYSGTGSPRFEDFWEAVDHKITVDCECGH</sequence>
<dbReference type="AlphaFoldDB" id="A0A9X0D2R6"/>
<dbReference type="InterPro" id="IPR029034">
    <property type="entry name" value="Cystine-knot_cytokine"/>
</dbReference>
<dbReference type="EMBL" id="MU825887">
    <property type="protein sequence ID" value="KAJ7384446.1"/>
    <property type="molecule type" value="Genomic_DNA"/>
</dbReference>
<dbReference type="GO" id="GO:0005102">
    <property type="term" value="F:signaling receptor binding"/>
    <property type="evidence" value="ECO:0007669"/>
    <property type="project" value="TreeGrafter"/>
</dbReference>